<name>A0A3D9HA70_9FLAO</name>
<dbReference type="AlphaFoldDB" id="A0A3D9HA70"/>
<dbReference type="Gene3D" id="3.40.50.2000">
    <property type="entry name" value="Glycogen Phosphorylase B"/>
    <property type="match status" value="2"/>
</dbReference>
<proteinExistence type="predicted"/>
<keyword evidence="3" id="KW-1185">Reference proteome</keyword>
<dbReference type="InterPro" id="IPR001296">
    <property type="entry name" value="Glyco_trans_1"/>
</dbReference>
<dbReference type="Pfam" id="PF00534">
    <property type="entry name" value="Glycos_transf_1"/>
    <property type="match status" value="1"/>
</dbReference>
<comment type="caution">
    <text evidence="2">The sequence shown here is derived from an EMBL/GenBank/DDBJ whole genome shotgun (WGS) entry which is preliminary data.</text>
</comment>
<dbReference type="PANTHER" id="PTHR12526">
    <property type="entry name" value="GLYCOSYLTRANSFERASE"/>
    <property type="match status" value="1"/>
</dbReference>
<dbReference type="SUPFAM" id="SSF53756">
    <property type="entry name" value="UDP-Glycosyltransferase/glycogen phosphorylase"/>
    <property type="match status" value="1"/>
</dbReference>
<dbReference type="GO" id="GO:0016757">
    <property type="term" value="F:glycosyltransferase activity"/>
    <property type="evidence" value="ECO:0007669"/>
    <property type="project" value="InterPro"/>
</dbReference>
<organism evidence="2 3">
    <name type="scientific">Winogradskyella eximia</name>
    <dbReference type="NCBI Taxonomy" id="262006"/>
    <lineage>
        <taxon>Bacteria</taxon>
        <taxon>Pseudomonadati</taxon>
        <taxon>Bacteroidota</taxon>
        <taxon>Flavobacteriia</taxon>
        <taxon>Flavobacteriales</taxon>
        <taxon>Flavobacteriaceae</taxon>
        <taxon>Winogradskyella</taxon>
    </lineage>
</organism>
<gene>
    <name evidence="2" type="ORF">DFQ10_101155</name>
</gene>
<dbReference type="EMBL" id="QRDV01000001">
    <property type="protein sequence ID" value="RED46385.1"/>
    <property type="molecule type" value="Genomic_DNA"/>
</dbReference>
<protein>
    <submittedName>
        <fullName evidence="2">Glycosyl transferase family 1</fullName>
    </submittedName>
</protein>
<accession>A0A3D9HA70</accession>
<evidence type="ECO:0000259" key="1">
    <source>
        <dbReference type="PROSITE" id="PS00867"/>
    </source>
</evidence>
<dbReference type="Proteomes" id="UP000256980">
    <property type="component" value="Unassembled WGS sequence"/>
</dbReference>
<dbReference type="GO" id="GO:0005524">
    <property type="term" value="F:ATP binding"/>
    <property type="evidence" value="ECO:0007669"/>
    <property type="project" value="InterPro"/>
</dbReference>
<evidence type="ECO:0000313" key="2">
    <source>
        <dbReference type="EMBL" id="RED46385.1"/>
    </source>
</evidence>
<dbReference type="OrthoDB" id="9790710at2"/>
<dbReference type="RefSeq" id="WP_115815524.1">
    <property type="nucleotide sequence ID" value="NZ_QRDV01000001.1"/>
</dbReference>
<reference evidence="2 3" key="1">
    <citation type="submission" date="2018-07" db="EMBL/GenBank/DDBJ databases">
        <title>Genomic Encyclopedia of Type Strains, Phase III (KMG-III): the genomes of soil and plant-associated and newly described type strains.</title>
        <authorList>
            <person name="Whitman W."/>
        </authorList>
    </citation>
    <scope>NUCLEOTIDE SEQUENCE [LARGE SCALE GENOMIC DNA]</scope>
    <source>
        <strain evidence="2 3">CECT 7946</strain>
    </source>
</reference>
<dbReference type="PROSITE" id="PS00867">
    <property type="entry name" value="CPSASE_2"/>
    <property type="match status" value="1"/>
</dbReference>
<dbReference type="InterPro" id="IPR005479">
    <property type="entry name" value="CPAse_ATP-bd"/>
</dbReference>
<evidence type="ECO:0000313" key="3">
    <source>
        <dbReference type="Proteomes" id="UP000256980"/>
    </source>
</evidence>
<sequence>MKKLVIVQTVVPDYRKDIFSYLKEELGDRFKLYSGSAYFEKSITTDKSIAFIKPISNYFFFNRKFLFQFGMWNEVFKNNVMVLEMNPRILSNWLILIIRKLVLKKTVVWGHAWPRGGSKSKSDVVRQLMRKLGDEIIVYTKTQAKELGLKMPNKIINAAPNALYFKKDMATSFNSEKINHIIYVGRLSKPKKAFFLVKAFHKILDNIPSNTNLIIVGEGEEKSLIENYVNEYKINDRVLIKGHVSNIETLKQFYSESLFSVSPGYVGLSITQSFSFGVPMIISKNENHSPEIEASQDGINSLFFDTDNESSLSETIVEVYNHKSKWIAKREEICLFCKNTYSTEAMGQTFLNILK</sequence>
<keyword evidence="2" id="KW-0808">Transferase</keyword>
<feature type="domain" description="Carbamoyl phosphate synthase ATP-binding" evidence="1">
    <location>
        <begin position="82"/>
        <end position="89"/>
    </location>
</feature>